<proteinExistence type="predicted"/>
<accession>A0A255GID8</accession>
<dbReference type="EMBL" id="NMVO01000012">
    <property type="protein sequence ID" value="OYO14306.1"/>
    <property type="molecule type" value="Genomic_DNA"/>
</dbReference>
<name>A0A255GID8_9ACTN</name>
<dbReference type="Pfam" id="PF01425">
    <property type="entry name" value="Amidase"/>
    <property type="match status" value="1"/>
</dbReference>
<evidence type="ECO:0000259" key="1">
    <source>
        <dbReference type="Pfam" id="PF01425"/>
    </source>
</evidence>
<dbReference type="Proteomes" id="UP000215896">
    <property type="component" value="Unassembled WGS sequence"/>
</dbReference>
<protein>
    <submittedName>
        <fullName evidence="2">Amidase</fullName>
    </submittedName>
</protein>
<comment type="caution">
    <text evidence="2">The sequence shown here is derived from an EMBL/GenBank/DDBJ whole genome shotgun (WGS) entry which is preliminary data.</text>
</comment>
<dbReference type="GO" id="GO:0003824">
    <property type="term" value="F:catalytic activity"/>
    <property type="evidence" value="ECO:0007669"/>
    <property type="project" value="InterPro"/>
</dbReference>
<sequence>MTALTLPVNPSKPRNPTLHRTAEIPLLPLGGDVGHDGVSKEGLSVRADAVFDRPLPEIVAAVRAGAVSARELTEESGRRIDATEAQVRAWVRRAEDPGADATALDTGEAPLPLHGIPLGVKDIIDVEGLPTRCGSPLTAELPKDSSAACVRRLQELGCVVQGKTVTTEFAYFAPGPTNNPAAPGRTPGGSSSGSAAAVAAGMVPLALGSQTAGSLTRPASFCGIAGITLAHGSTDLSGVAGLSPALDALGLLTRSVPEVEYAWRAFTGAEPVEHGGRVLIWRGSGLASLDPAMQQAVDAAADALDRAGTPDELDWDDHVRTLAADHPVIMAYEAVRERTDALAHLDRVSSQLIELLRTAQRTSDDEYAGARYRRDRSQQDLSDRFGQGDVIVGPAALGPAPEGLSATGSPILSRPWQALGLPVVTVPGIRNAAGLPLGIQVIGRSGSEGDLFRVAGLLADALRGHRTAA</sequence>
<keyword evidence="3" id="KW-1185">Reference proteome</keyword>
<dbReference type="PANTHER" id="PTHR11895">
    <property type="entry name" value="TRANSAMIDASE"/>
    <property type="match status" value="1"/>
</dbReference>
<evidence type="ECO:0000313" key="3">
    <source>
        <dbReference type="Proteomes" id="UP000215896"/>
    </source>
</evidence>
<feature type="domain" description="Amidase" evidence="1">
    <location>
        <begin position="71"/>
        <end position="451"/>
    </location>
</feature>
<dbReference type="InterPro" id="IPR023631">
    <property type="entry name" value="Amidase_dom"/>
</dbReference>
<dbReference type="AlphaFoldDB" id="A0A255GID8"/>
<reference evidence="2 3" key="1">
    <citation type="submission" date="2017-07" db="EMBL/GenBank/DDBJ databases">
        <title>Draft whole genome sequences of clinical Proprionibacteriaceae strains.</title>
        <authorList>
            <person name="Bernier A.-M."/>
            <person name="Bernard K."/>
            <person name="Domingo M.-C."/>
        </authorList>
    </citation>
    <scope>NUCLEOTIDE SEQUENCE [LARGE SCALE GENOMIC DNA]</scope>
    <source>
        <strain evidence="2 3">NML 030167</strain>
    </source>
</reference>
<dbReference type="InterPro" id="IPR000120">
    <property type="entry name" value="Amidase"/>
</dbReference>
<gene>
    <name evidence="2" type="ORF">CGZ94_06690</name>
</gene>
<evidence type="ECO:0000313" key="2">
    <source>
        <dbReference type="EMBL" id="OYO14306.1"/>
    </source>
</evidence>
<dbReference type="SUPFAM" id="SSF75304">
    <property type="entry name" value="Amidase signature (AS) enzymes"/>
    <property type="match status" value="1"/>
</dbReference>
<dbReference type="OrthoDB" id="5175573at2"/>
<dbReference type="Gene3D" id="3.90.1300.10">
    <property type="entry name" value="Amidase signature (AS) domain"/>
    <property type="match status" value="1"/>
</dbReference>
<dbReference type="PANTHER" id="PTHR11895:SF151">
    <property type="entry name" value="GLUTAMYL-TRNA(GLN) AMIDOTRANSFERASE SUBUNIT A"/>
    <property type="match status" value="1"/>
</dbReference>
<organism evidence="2 3">
    <name type="scientific">Enemella evansiae</name>
    <dbReference type="NCBI Taxonomy" id="2016499"/>
    <lineage>
        <taxon>Bacteria</taxon>
        <taxon>Bacillati</taxon>
        <taxon>Actinomycetota</taxon>
        <taxon>Actinomycetes</taxon>
        <taxon>Propionibacteriales</taxon>
        <taxon>Propionibacteriaceae</taxon>
        <taxon>Enemella</taxon>
    </lineage>
</organism>
<dbReference type="InterPro" id="IPR036928">
    <property type="entry name" value="AS_sf"/>
</dbReference>